<dbReference type="EMBL" id="MN740762">
    <property type="protein sequence ID" value="QHS81994.1"/>
    <property type="molecule type" value="Genomic_DNA"/>
</dbReference>
<sequence length="42" mass="5149">MLFILINKKFKLIVFYLLHYLVNKIFDTCLSHLYLNKSPYIK</sequence>
<accession>A0A6C0AQE2</accession>
<keyword evidence="1" id="KW-0472">Membrane</keyword>
<evidence type="ECO:0000256" key="1">
    <source>
        <dbReference type="SAM" id="Phobius"/>
    </source>
</evidence>
<keyword evidence="1" id="KW-1133">Transmembrane helix</keyword>
<protein>
    <submittedName>
        <fullName evidence="2">Uncharacterized protein</fullName>
    </submittedName>
</protein>
<reference evidence="2" key="1">
    <citation type="journal article" date="2020" name="Nature">
        <title>Giant virus diversity and host interactions through global metagenomics.</title>
        <authorList>
            <person name="Schulz F."/>
            <person name="Roux S."/>
            <person name="Paez-Espino D."/>
            <person name="Jungbluth S."/>
            <person name="Walsh D.A."/>
            <person name="Denef V.J."/>
            <person name="McMahon K.D."/>
            <person name="Konstantinidis K.T."/>
            <person name="Eloe-Fadrosh E.A."/>
            <person name="Kyrpides N.C."/>
            <person name="Woyke T."/>
        </authorList>
    </citation>
    <scope>NUCLEOTIDE SEQUENCE</scope>
    <source>
        <strain evidence="2">GVMAG-S-1101165-79</strain>
    </source>
</reference>
<proteinExistence type="predicted"/>
<evidence type="ECO:0000313" key="2">
    <source>
        <dbReference type="EMBL" id="QHS81994.1"/>
    </source>
</evidence>
<keyword evidence="1" id="KW-0812">Transmembrane</keyword>
<feature type="transmembrane region" description="Helical" evidence="1">
    <location>
        <begin position="12"/>
        <end position="35"/>
    </location>
</feature>
<name>A0A6C0AQE2_9ZZZZ</name>
<organism evidence="2">
    <name type="scientific">viral metagenome</name>
    <dbReference type="NCBI Taxonomy" id="1070528"/>
    <lineage>
        <taxon>unclassified sequences</taxon>
        <taxon>metagenomes</taxon>
        <taxon>organismal metagenomes</taxon>
    </lineage>
</organism>
<dbReference type="AlphaFoldDB" id="A0A6C0AQE2"/>